<accession>A0ABR0T1C1</accession>
<dbReference type="SUPFAM" id="SSF56176">
    <property type="entry name" value="FAD-binding/transporter-associated domain-like"/>
    <property type="match status" value="1"/>
</dbReference>
<keyword evidence="2" id="KW-1185">Reference proteome</keyword>
<evidence type="ECO:0000313" key="1">
    <source>
        <dbReference type="EMBL" id="KAK5997952.1"/>
    </source>
</evidence>
<evidence type="ECO:0000313" key="2">
    <source>
        <dbReference type="Proteomes" id="UP001338125"/>
    </source>
</evidence>
<dbReference type="InterPro" id="IPR016169">
    <property type="entry name" value="FAD-bd_PCMH_sub2"/>
</dbReference>
<gene>
    <name evidence="1" type="ORF">PT974_00320</name>
</gene>
<comment type="caution">
    <text evidence="1">The sequence shown here is derived from an EMBL/GenBank/DDBJ whole genome shotgun (WGS) entry which is preliminary data.</text>
</comment>
<sequence>MAFNATAIFEQPKAALPGKVTCWTPAAGYVNLSNTQELGEALAIIKKTGSKFAIRTNSHNPNVVSSADETGIVLDIRQLQSEGLRRLGLGTHLGRGVCPAREAKTVGDREPGPATWTGRLASWGDMGALPNLHGLGADGIQGFENCDLYRALKGDGSNFVIVIKFDLETHPPINVQ</sequence>
<protein>
    <submittedName>
        <fullName evidence="1">Uncharacterized protein</fullName>
    </submittedName>
</protein>
<dbReference type="Proteomes" id="UP001338125">
    <property type="component" value="Unassembled WGS sequence"/>
</dbReference>
<organism evidence="1 2">
    <name type="scientific">Cladobotryum mycophilum</name>
    <dbReference type="NCBI Taxonomy" id="491253"/>
    <lineage>
        <taxon>Eukaryota</taxon>
        <taxon>Fungi</taxon>
        <taxon>Dikarya</taxon>
        <taxon>Ascomycota</taxon>
        <taxon>Pezizomycotina</taxon>
        <taxon>Sordariomycetes</taxon>
        <taxon>Hypocreomycetidae</taxon>
        <taxon>Hypocreales</taxon>
        <taxon>Hypocreaceae</taxon>
        <taxon>Cladobotryum</taxon>
    </lineage>
</organism>
<proteinExistence type="predicted"/>
<reference evidence="1 2" key="1">
    <citation type="submission" date="2024-01" db="EMBL/GenBank/DDBJ databases">
        <title>Complete genome of Cladobotryum mycophilum ATHUM6906.</title>
        <authorList>
            <person name="Christinaki A.C."/>
            <person name="Myridakis A.I."/>
            <person name="Kouvelis V.N."/>
        </authorList>
    </citation>
    <scope>NUCLEOTIDE SEQUENCE [LARGE SCALE GENOMIC DNA]</scope>
    <source>
        <strain evidence="1 2">ATHUM6906</strain>
    </source>
</reference>
<dbReference type="InterPro" id="IPR036318">
    <property type="entry name" value="FAD-bd_PCMH-like_sf"/>
</dbReference>
<dbReference type="Gene3D" id="3.30.465.10">
    <property type="match status" value="1"/>
</dbReference>
<name>A0ABR0T1C1_9HYPO</name>
<dbReference type="EMBL" id="JAVFKD010000001">
    <property type="protein sequence ID" value="KAK5997952.1"/>
    <property type="molecule type" value="Genomic_DNA"/>
</dbReference>